<keyword evidence="1" id="KW-0812">Transmembrane</keyword>
<dbReference type="EMBL" id="LAZR01005472">
    <property type="protein sequence ID" value="KKM99655.1"/>
    <property type="molecule type" value="Genomic_DNA"/>
</dbReference>
<dbReference type="Gene3D" id="3.30.70.1320">
    <property type="entry name" value="Multidrug efflux transporter AcrB pore domain like"/>
    <property type="match status" value="1"/>
</dbReference>
<keyword evidence="1" id="KW-1133">Transmembrane helix</keyword>
<evidence type="ECO:0008006" key="3">
    <source>
        <dbReference type="Google" id="ProtNLM"/>
    </source>
</evidence>
<feature type="non-terminal residue" evidence="2">
    <location>
        <position position="1001"/>
    </location>
</feature>
<dbReference type="Gene3D" id="1.20.1640.10">
    <property type="entry name" value="Multidrug efflux transporter AcrB transmembrane domain"/>
    <property type="match status" value="2"/>
</dbReference>
<feature type="transmembrane region" description="Helical" evidence="1">
    <location>
        <begin position="332"/>
        <end position="351"/>
    </location>
</feature>
<dbReference type="Gene3D" id="3.30.70.1440">
    <property type="entry name" value="Multidrug efflux transporter AcrB pore domain"/>
    <property type="match status" value="1"/>
</dbReference>
<name>A0A0F9PF34_9ZZZZ</name>
<accession>A0A0F9PF34</accession>
<feature type="transmembrane region" description="Helical" evidence="1">
    <location>
        <begin position="873"/>
        <end position="893"/>
    </location>
</feature>
<dbReference type="SUPFAM" id="SSF82866">
    <property type="entry name" value="Multidrug efflux transporter AcrB transmembrane domain"/>
    <property type="match status" value="2"/>
</dbReference>
<protein>
    <recommendedName>
        <fullName evidence="3">SSD domain-containing protein</fullName>
    </recommendedName>
</protein>
<dbReference type="PRINTS" id="PR00702">
    <property type="entry name" value="ACRIFLAVINRP"/>
</dbReference>
<feature type="transmembrane region" description="Helical" evidence="1">
    <location>
        <begin position="899"/>
        <end position="920"/>
    </location>
</feature>
<feature type="transmembrane region" description="Helical" evidence="1">
    <location>
        <begin position="979"/>
        <end position="1000"/>
    </location>
</feature>
<keyword evidence="1" id="KW-0472">Membrane</keyword>
<feature type="transmembrane region" description="Helical" evidence="1">
    <location>
        <begin position="429"/>
        <end position="450"/>
    </location>
</feature>
<dbReference type="GO" id="GO:0042910">
    <property type="term" value="F:xenobiotic transmembrane transporter activity"/>
    <property type="evidence" value="ECO:0007669"/>
    <property type="project" value="TreeGrafter"/>
</dbReference>
<feature type="transmembrane region" description="Helical" evidence="1">
    <location>
        <begin position="948"/>
        <end position="967"/>
    </location>
</feature>
<reference evidence="2" key="1">
    <citation type="journal article" date="2015" name="Nature">
        <title>Complex archaea that bridge the gap between prokaryotes and eukaryotes.</title>
        <authorList>
            <person name="Spang A."/>
            <person name="Saw J.H."/>
            <person name="Jorgensen S.L."/>
            <person name="Zaremba-Niedzwiedzka K."/>
            <person name="Martijn J."/>
            <person name="Lind A.E."/>
            <person name="van Eijk R."/>
            <person name="Schleper C."/>
            <person name="Guy L."/>
            <person name="Ettema T.J."/>
        </authorList>
    </citation>
    <scope>NUCLEOTIDE SEQUENCE</scope>
</reference>
<dbReference type="InterPro" id="IPR027463">
    <property type="entry name" value="AcrB_DN_DC_subdom"/>
</dbReference>
<dbReference type="GO" id="GO:0005886">
    <property type="term" value="C:plasma membrane"/>
    <property type="evidence" value="ECO:0007669"/>
    <property type="project" value="TreeGrafter"/>
</dbReference>
<feature type="transmembrane region" description="Helical" evidence="1">
    <location>
        <begin position="12"/>
        <end position="31"/>
    </location>
</feature>
<evidence type="ECO:0000313" key="2">
    <source>
        <dbReference type="EMBL" id="KKM99655.1"/>
    </source>
</evidence>
<dbReference type="Gene3D" id="3.30.70.1430">
    <property type="entry name" value="Multidrug efflux transporter AcrB pore domain"/>
    <property type="match status" value="2"/>
</dbReference>
<feature type="transmembrane region" description="Helical" evidence="1">
    <location>
        <begin position="384"/>
        <end position="409"/>
    </location>
</feature>
<dbReference type="InterPro" id="IPR001036">
    <property type="entry name" value="Acrflvin-R"/>
</dbReference>
<feature type="transmembrane region" description="Helical" evidence="1">
    <location>
        <begin position="849"/>
        <end position="866"/>
    </location>
</feature>
<dbReference type="Gene3D" id="3.30.2090.10">
    <property type="entry name" value="Multidrug efflux transporter AcrB TolC docking domain, DN and DC subdomains"/>
    <property type="match status" value="2"/>
</dbReference>
<dbReference type="AlphaFoldDB" id="A0A0F9PF34"/>
<gene>
    <name evidence="2" type="ORF">LCGC14_1145720</name>
</gene>
<feature type="transmembrane region" description="Helical" evidence="1">
    <location>
        <begin position="509"/>
        <end position="532"/>
    </location>
</feature>
<dbReference type="Pfam" id="PF00873">
    <property type="entry name" value="ACR_tran"/>
    <property type="match status" value="1"/>
</dbReference>
<dbReference type="PANTHER" id="PTHR32063:SF0">
    <property type="entry name" value="SWARMING MOTILITY PROTEIN SWRC"/>
    <property type="match status" value="1"/>
</dbReference>
<evidence type="ECO:0000256" key="1">
    <source>
        <dbReference type="SAM" id="Phobius"/>
    </source>
</evidence>
<comment type="caution">
    <text evidence="2">The sequence shown here is derived from an EMBL/GenBank/DDBJ whole genome shotgun (WGS) entry which is preliminary data.</text>
</comment>
<dbReference type="SUPFAM" id="SSF82714">
    <property type="entry name" value="Multidrug efflux transporter AcrB TolC docking domain, DN and DC subdomains"/>
    <property type="match status" value="1"/>
</dbReference>
<dbReference type="SUPFAM" id="SSF82693">
    <property type="entry name" value="Multidrug efflux transporter AcrB pore domain, PN1, PN2, PC1 and PC2 subdomains"/>
    <property type="match status" value="2"/>
</dbReference>
<dbReference type="PANTHER" id="PTHR32063">
    <property type="match status" value="1"/>
</dbReference>
<feature type="transmembrane region" description="Helical" evidence="1">
    <location>
        <begin position="456"/>
        <end position="488"/>
    </location>
</feature>
<proteinExistence type="predicted"/>
<feature type="transmembrane region" description="Helical" evidence="1">
    <location>
        <begin position="358"/>
        <end position="378"/>
    </location>
</feature>
<organism evidence="2">
    <name type="scientific">marine sediment metagenome</name>
    <dbReference type="NCBI Taxonomy" id="412755"/>
    <lineage>
        <taxon>unclassified sequences</taxon>
        <taxon>metagenomes</taxon>
        <taxon>ecological metagenomes</taxon>
    </lineage>
</organism>
<sequence length="1001" mass="113930">MKIFVERPIATAMFFVAVFFLGIYSFLNVPFELAPKEEYPRLTIDTSWSDVPPEIIQTQITSPLEEVASRIKGVTKVSSNSRIGRSRITLEFDPKINMEFATLALREEISRIKDELPYGARPPEVIPYIPEDFRTEDFLKYSISGDYSLHKLRELVKEKIEFGIGSIKGVAGVEVRGGSDPEIKVILNRERLKALNLSPYQVYGALIRTNQTFPVGKLKRGSLEYTFKISNLIRGTWELGEIIIAYSGENPIKLKDVAQAVPSYGEIYYIFRINGQPTIDLTILKEPGTSTLKVAKRIKTKLEAVKRELPQNLVFRVVNDESEKILRDLKHLYLLVGIVLSVIFISIFLILRNFKPSLLILSSIAFSVLITFNLIYFLKISLNMLTLGGLALGFGLFVDNSIVVFENVLRYREKGFSPVQAAIKGSKEVFLPVLAATLTTMSVFFSFAYFQGRLKIYYLPLAIVISSALAASLLVSFSLIPALSPKLLKKGRKERKERIRSAYEKSLRFFLRHPVEIILIIIVLFCGSYWWFKKEVTLGYFFPWFSEQVLRVSIQTPPGTPIERTDAVVRQFEEKVLEAEYEKKMEARVFQEYGYLLITFPPHIEYSHRPYVLKEELIQLATNFAGISVYVMGFDPQTYSSSYGTFAYYDSRIKFYGYNLKKLREITSAVEKTLKANPRIKEVITVSSRYGWRLDTFAYVLKIDKEALIKYDINLPYLYYHLASLIRGRISSRQMIKIGGKEMDLSIKFPEADEMDLKSLQDSIIKTQGGEYLRLAEISTLEERPVAGSIDRENQQFQQTIMWEFRGPGKAAKRYKEAVFSKLDLPPGFSATLEETWAWTEEEKGQMKFAIIFSLIIIYMILASLYESLIHPFFILLAVPLALIGVFVAFVIADFPFDSSAYIGVILLGGIVVNNSILLVDHMNLKRRQGLPLLEAVLKGARERVRPIFLTTCTTVLGMLPMVLIQAEEGKRQIWSSLALSAVGGLITSTIFILIAIPIFY</sequence>